<dbReference type="EMBL" id="JACIGI010000016">
    <property type="protein sequence ID" value="MBB4286420.1"/>
    <property type="molecule type" value="Genomic_DNA"/>
</dbReference>
<evidence type="ECO:0000313" key="1">
    <source>
        <dbReference type="EMBL" id="MBB4286420.1"/>
    </source>
</evidence>
<gene>
    <name evidence="1" type="ORF">GGD88_002150</name>
</gene>
<organism evidence="1 2">
    <name type="scientific">Roseospira goensis</name>
    <dbReference type="NCBI Taxonomy" id="391922"/>
    <lineage>
        <taxon>Bacteria</taxon>
        <taxon>Pseudomonadati</taxon>
        <taxon>Pseudomonadota</taxon>
        <taxon>Alphaproteobacteria</taxon>
        <taxon>Rhodospirillales</taxon>
        <taxon>Rhodospirillaceae</taxon>
        <taxon>Roseospira</taxon>
    </lineage>
</organism>
<dbReference type="InterPro" id="IPR038444">
    <property type="entry name" value="DUF465_sf"/>
</dbReference>
<protein>
    <recommendedName>
        <fullName evidence="3">DUF465 domain-containing protein</fullName>
    </recommendedName>
</protein>
<keyword evidence="2" id="KW-1185">Reference proteome</keyword>
<dbReference type="Proteomes" id="UP000555728">
    <property type="component" value="Unassembled WGS sequence"/>
</dbReference>
<sequence>MGRDARLDALHSRHTELEALLENETTRPMPDSSLIATLKRQKLAIKDEMARMGRAN</sequence>
<evidence type="ECO:0000313" key="2">
    <source>
        <dbReference type="Proteomes" id="UP000555728"/>
    </source>
</evidence>
<proteinExistence type="predicted"/>
<accession>A0A7W6S123</accession>
<dbReference type="Gene3D" id="6.10.280.50">
    <property type="match status" value="1"/>
</dbReference>
<reference evidence="1 2" key="1">
    <citation type="submission" date="2020-08" db="EMBL/GenBank/DDBJ databases">
        <title>Genome sequencing of Purple Non-Sulfur Bacteria from various extreme environments.</title>
        <authorList>
            <person name="Mayer M."/>
        </authorList>
    </citation>
    <scope>NUCLEOTIDE SEQUENCE [LARGE SCALE GENOMIC DNA]</scope>
    <source>
        <strain evidence="1 2">JA135</strain>
    </source>
</reference>
<dbReference type="InterPro" id="IPR007420">
    <property type="entry name" value="DUF465"/>
</dbReference>
<dbReference type="AlphaFoldDB" id="A0A7W6S123"/>
<evidence type="ECO:0008006" key="3">
    <source>
        <dbReference type="Google" id="ProtNLM"/>
    </source>
</evidence>
<dbReference type="RefSeq" id="WP_184435278.1">
    <property type="nucleotide sequence ID" value="NZ_JACIGI010000016.1"/>
</dbReference>
<comment type="caution">
    <text evidence="1">The sequence shown here is derived from an EMBL/GenBank/DDBJ whole genome shotgun (WGS) entry which is preliminary data.</text>
</comment>
<dbReference type="Pfam" id="PF04325">
    <property type="entry name" value="DUF465"/>
    <property type="match status" value="1"/>
</dbReference>
<name>A0A7W6S123_9PROT</name>